<evidence type="ECO:0000313" key="3">
    <source>
        <dbReference type="Proteomes" id="UP000887013"/>
    </source>
</evidence>
<evidence type="ECO:0000256" key="1">
    <source>
        <dbReference type="SAM" id="Phobius"/>
    </source>
</evidence>
<proteinExistence type="predicted"/>
<feature type="transmembrane region" description="Helical" evidence="1">
    <location>
        <begin position="299"/>
        <end position="321"/>
    </location>
</feature>
<dbReference type="Proteomes" id="UP000887013">
    <property type="component" value="Unassembled WGS sequence"/>
</dbReference>
<dbReference type="EMBL" id="BMAW01046648">
    <property type="protein sequence ID" value="GFS56649.1"/>
    <property type="molecule type" value="Genomic_DNA"/>
</dbReference>
<keyword evidence="1" id="KW-1133">Transmembrane helix</keyword>
<comment type="caution">
    <text evidence="2">The sequence shown here is derived from an EMBL/GenBank/DDBJ whole genome shotgun (WGS) entry which is preliminary data.</text>
</comment>
<sequence length="328" mass="35408">PVDDPAPVCGPVDDPAPVCGPVDDPAPVCGPVDDPGMGSALELEAVVISTPKDKSITVASTEKELVSAAAIKKGIVRGPTFKNETVVALAPTYEPVTVASNEIESVSVAATIEGPVFEEDTVAIMVIDEGVIESPVPKEEAVNLVATEKDAVIGTVFEDEPAVSREEGAIEGPSFRNEPVATTANKIDTAEKPFEYKPIPFPAAVRSKKPSIQNERNFKSDESSRNVSGFKHVAQIHKTVVKRNYEAKQRRPEQQIQIEDEQFSVSWETAPRDEMPICSSPVSSSTEWKDLDESLADEAIVTCNEVVCVLGVIFCCFILWLSRTRSSR</sequence>
<keyword evidence="1" id="KW-0812">Transmembrane</keyword>
<keyword evidence="1" id="KW-0472">Membrane</keyword>
<protein>
    <submittedName>
        <fullName evidence="2">Uncharacterized protein</fullName>
    </submittedName>
</protein>
<accession>A0A8X6IQY5</accession>
<feature type="non-terminal residue" evidence="2">
    <location>
        <position position="1"/>
    </location>
</feature>
<evidence type="ECO:0000313" key="2">
    <source>
        <dbReference type="EMBL" id="GFS56649.1"/>
    </source>
</evidence>
<keyword evidence="3" id="KW-1185">Reference proteome</keyword>
<dbReference type="AlphaFoldDB" id="A0A8X6IQY5"/>
<gene>
    <name evidence="2" type="ORF">NPIL_633501</name>
</gene>
<name>A0A8X6IQY5_NEPPI</name>
<reference evidence="2" key="1">
    <citation type="submission" date="2020-08" db="EMBL/GenBank/DDBJ databases">
        <title>Multicomponent nature underlies the extraordinary mechanical properties of spider dragline silk.</title>
        <authorList>
            <person name="Kono N."/>
            <person name="Nakamura H."/>
            <person name="Mori M."/>
            <person name="Yoshida Y."/>
            <person name="Ohtoshi R."/>
            <person name="Malay A.D."/>
            <person name="Moran D.A.P."/>
            <person name="Tomita M."/>
            <person name="Numata K."/>
            <person name="Arakawa K."/>
        </authorList>
    </citation>
    <scope>NUCLEOTIDE SEQUENCE</scope>
</reference>
<organism evidence="2 3">
    <name type="scientific">Nephila pilipes</name>
    <name type="common">Giant wood spider</name>
    <name type="synonym">Nephila maculata</name>
    <dbReference type="NCBI Taxonomy" id="299642"/>
    <lineage>
        <taxon>Eukaryota</taxon>
        <taxon>Metazoa</taxon>
        <taxon>Ecdysozoa</taxon>
        <taxon>Arthropoda</taxon>
        <taxon>Chelicerata</taxon>
        <taxon>Arachnida</taxon>
        <taxon>Araneae</taxon>
        <taxon>Araneomorphae</taxon>
        <taxon>Entelegynae</taxon>
        <taxon>Araneoidea</taxon>
        <taxon>Nephilidae</taxon>
        <taxon>Nephila</taxon>
    </lineage>
</organism>